<feature type="binding site" description="in other chain" evidence="8">
    <location>
        <begin position="38"/>
        <end position="41"/>
    </location>
    <ligand>
        <name>IMP</name>
        <dbReference type="ChEBI" id="CHEBI:58053"/>
        <note>ligand shared between dimeric partners</note>
    </ligand>
</feature>
<feature type="binding site" description="in other chain" evidence="8">
    <location>
        <position position="240"/>
    </location>
    <ligand>
        <name>IMP</name>
        <dbReference type="ChEBI" id="CHEBI:58053"/>
        <note>ligand shared between dimeric partners</note>
    </ligand>
</feature>
<dbReference type="Pfam" id="PF00709">
    <property type="entry name" value="Adenylsucc_synt"/>
    <property type="match status" value="1"/>
</dbReference>
<dbReference type="NCBIfam" id="TIGR00184">
    <property type="entry name" value="purA"/>
    <property type="match status" value="1"/>
</dbReference>
<dbReference type="GO" id="GO:0046040">
    <property type="term" value="P:IMP metabolic process"/>
    <property type="evidence" value="ECO:0007669"/>
    <property type="project" value="TreeGrafter"/>
</dbReference>
<dbReference type="RefSeq" id="WP_093395748.1">
    <property type="nucleotide sequence ID" value="NZ_FOUU01000008.1"/>
</dbReference>
<evidence type="ECO:0000256" key="1">
    <source>
        <dbReference type="ARBA" id="ARBA00011738"/>
    </source>
</evidence>
<feature type="binding site" evidence="8">
    <location>
        <begin position="300"/>
        <end position="306"/>
    </location>
    <ligand>
        <name>substrate</name>
    </ligand>
</feature>
<evidence type="ECO:0000256" key="3">
    <source>
        <dbReference type="ARBA" id="ARBA00022723"/>
    </source>
</evidence>
<feature type="binding site" evidence="8">
    <location>
        <position position="40"/>
    </location>
    <ligand>
        <name>Mg(2+)</name>
        <dbReference type="ChEBI" id="CHEBI:18420"/>
    </ligand>
</feature>
<dbReference type="GO" id="GO:0000287">
    <property type="term" value="F:magnesium ion binding"/>
    <property type="evidence" value="ECO:0007669"/>
    <property type="project" value="UniProtKB-UniRule"/>
</dbReference>
<protein>
    <recommendedName>
        <fullName evidence="8 10">Adenylosuccinate synthetase</fullName>
        <shortName evidence="8">AMPSase</shortName>
        <shortName evidence="8">AdSS</shortName>
        <ecNumber evidence="8 10">6.3.4.4</ecNumber>
    </recommendedName>
    <alternativeName>
        <fullName evidence="8">IMP--aspartate ligase</fullName>
    </alternativeName>
</protein>
<dbReference type="SUPFAM" id="SSF52540">
    <property type="entry name" value="P-loop containing nucleoside triphosphate hydrolases"/>
    <property type="match status" value="1"/>
</dbReference>
<comment type="similarity">
    <text evidence="8 10">Belongs to the adenylosuccinate synthetase family.</text>
</comment>
<keyword evidence="7 8" id="KW-0342">GTP-binding</keyword>
<dbReference type="InterPro" id="IPR018220">
    <property type="entry name" value="Adenylosuccin_syn_GTP-bd"/>
</dbReference>
<reference evidence="12" key="1">
    <citation type="submission" date="2016-10" db="EMBL/GenBank/DDBJ databases">
        <authorList>
            <person name="Varghese N."/>
            <person name="Submissions S."/>
        </authorList>
    </citation>
    <scope>NUCLEOTIDE SEQUENCE [LARGE SCALE GENOMIC DNA]</scope>
    <source>
        <strain evidence="12">DSM 9990</strain>
    </source>
</reference>
<keyword evidence="3 8" id="KW-0479">Metal-binding</keyword>
<evidence type="ECO:0000256" key="6">
    <source>
        <dbReference type="ARBA" id="ARBA00022842"/>
    </source>
</evidence>
<keyword evidence="5 8" id="KW-0658">Purine biosynthesis</keyword>
<feature type="binding site" evidence="8">
    <location>
        <position position="144"/>
    </location>
    <ligand>
        <name>IMP</name>
        <dbReference type="ChEBI" id="CHEBI:58053"/>
        <note>ligand shared between dimeric partners</note>
    </ligand>
</feature>
<evidence type="ECO:0000256" key="5">
    <source>
        <dbReference type="ARBA" id="ARBA00022755"/>
    </source>
</evidence>
<keyword evidence="6 8" id="KW-0460">Magnesium</keyword>
<evidence type="ECO:0000256" key="4">
    <source>
        <dbReference type="ARBA" id="ARBA00022741"/>
    </source>
</evidence>
<dbReference type="EC" id="6.3.4.4" evidence="8 10"/>
<feature type="binding site" evidence="8">
    <location>
        <position position="13"/>
    </location>
    <ligand>
        <name>Mg(2+)</name>
        <dbReference type="ChEBI" id="CHEBI:18420"/>
    </ligand>
</feature>
<dbReference type="NCBIfam" id="NF002223">
    <property type="entry name" value="PRK01117.1"/>
    <property type="match status" value="1"/>
</dbReference>
<feature type="binding site" evidence="8">
    <location>
        <begin position="332"/>
        <end position="334"/>
    </location>
    <ligand>
        <name>GTP</name>
        <dbReference type="ChEBI" id="CHEBI:37565"/>
    </ligand>
</feature>
<dbReference type="Gene3D" id="3.40.440.10">
    <property type="entry name" value="Adenylosuccinate Synthetase, subunit A, domain 1"/>
    <property type="match status" value="1"/>
</dbReference>
<comment type="catalytic activity">
    <reaction evidence="8 10">
        <text>IMP + L-aspartate + GTP = N(6)-(1,2-dicarboxyethyl)-AMP + GDP + phosphate + 2 H(+)</text>
        <dbReference type="Rhea" id="RHEA:15753"/>
        <dbReference type="ChEBI" id="CHEBI:15378"/>
        <dbReference type="ChEBI" id="CHEBI:29991"/>
        <dbReference type="ChEBI" id="CHEBI:37565"/>
        <dbReference type="ChEBI" id="CHEBI:43474"/>
        <dbReference type="ChEBI" id="CHEBI:57567"/>
        <dbReference type="ChEBI" id="CHEBI:58053"/>
        <dbReference type="ChEBI" id="CHEBI:58189"/>
        <dbReference type="EC" id="6.3.4.4"/>
    </reaction>
</comment>
<keyword evidence="8" id="KW-0963">Cytoplasm</keyword>
<dbReference type="Proteomes" id="UP000199611">
    <property type="component" value="Unassembled WGS sequence"/>
</dbReference>
<name>A0A1I4V8C0_9BACT</name>
<sequence length="433" mass="47839">MPALVIVGTQWGDEGKGKIVDVIADRVDAVVRFQGGNNAGHTLVVNGKKRIFHLIPSGILHSHILCMIGNGVVVDPGVLLEEIERLEGEGIPVTPDRLKISAHAHVIMPYHKALDNAREMRKGKSRIGTTGRGIGPCYEDKAARAGIRIHDLINEKVFLEKLKNNLEEKNFLLRNFYGVEPVSEEDTASRYLEYGSRLKPYIDDVSLYVNRYLAQGKNVLFEGAQGTFLDVDHGTYPFVTSSNTLAGNVCCGVGLGPSSLDYIVGVVKAYTTRVGSGPFPTELSGDLGDQIRERGGEYGSTTGRPRRCGWLDLVMLRKAARLNGFQAVVLTKLDVLTGLPEVKIATKYRVDGEILDEAPCDLETFSRCEPLYEVLPGWNEDISRVSSYQDLPGNTRRYVERLEELIGVPVWMISVGSSRHETIVKRPFFEQAP</sequence>
<evidence type="ECO:0000256" key="2">
    <source>
        <dbReference type="ARBA" id="ARBA00022598"/>
    </source>
</evidence>
<keyword evidence="12" id="KW-1185">Reference proteome</keyword>
<proteinExistence type="inferred from homology"/>
<dbReference type="InterPro" id="IPR042111">
    <property type="entry name" value="Adenylosuccinate_synth_dom3"/>
</dbReference>
<dbReference type="OrthoDB" id="9807553at2"/>
<dbReference type="PROSITE" id="PS00513">
    <property type="entry name" value="ADENYLOSUCCIN_SYN_2"/>
    <property type="match status" value="1"/>
</dbReference>
<feature type="binding site" evidence="8">
    <location>
        <begin position="12"/>
        <end position="18"/>
    </location>
    <ligand>
        <name>GTP</name>
        <dbReference type="ChEBI" id="CHEBI:37565"/>
    </ligand>
</feature>
<feature type="binding site" evidence="8">
    <location>
        <begin position="40"/>
        <end position="42"/>
    </location>
    <ligand>
        <name>GTP</name>
        <dbReference type="ChEBI" id="CHEBI:37565"/>
    </ligand>
</feature>
<keyword evidence="4 8" id="KW-0547">Nucleotide-binding</keyword>
<dbReference type="GO" id="GO:0044208">
    <property type="term" value="P:'de novo' AMP biosynthetic process"/>
    <property type="evidence" value="ECO:0007669"/>
    <property type="project" value="UniProtKB-UniRule"/>
</dbReference>
<comment type="cofactor">
    <cofactor evidence="8">
        <name>Mg(2+)</name>
        <dbReference type="ChEBI" id="CHEBI:18420"/>
    </cofactor>
    <text evidence="8">Binds 1 Mg(2+) ion per subunit.</text>
</comment>
<gene>
    <name evidence="8" type="primary">purA</name>
    <name evidence="11" type="ORF">SAMN05660836_02166</name>
</gene>
<dbReference type="GO" id="GO:0005525">
    <property type="term" value="F:GTP binding"/>
    <property type="evidence" value="ECO:0007669"/>
    <property type="project" value="UniProtKB-UniRule"/>
</dbReference>
<dbReference type="Gene3D" id="1.10.300.10">
    <property type="entry name" value="Adenylosuccinate Synthetase, subunit A, domain 2"/>
    <property type="match status" value="1"/>
</dbReference>
<dbReference type="EMBL" id="FOUU01000008">
    <property type="protein sequence ID" value="SFM97456.1"/>
    <property type="molecule type" value="Genomic_DNA"/>
</dbReference>
<dbReference type="CDD" id="cd03108">
    <property type="entry name" value="AdSS"/>
    <property type="match status" value="1"/>
</dbReference>
<feature type="active site" evidence="9">
    <location>
        <position position="141"/>
    </location>
</feature>
<dbReference type="Gene3D" id="3.90.170.10">
    <property type="entry name" value="Adenylosuccinate Synthetase, subunit A, domain 3"/>
    <property type="match status" value="1"/>
</dbReference>
<dbReference type="UniPathway" id="UPA00075">
    <property type="reaction ID" value="UER00335"/>
</dbReference>
<dbReference type="PANTHER" id="PTHR11846:SF0">
    <property type="entry name" value="ADENYLOSUCCINATE SYNTHETASE"/>
    <property type="match status" value="1"/>
</dbReference>
<dbReference type="FunFam" id="3.90.170.10:FF:000001">
    <property type="entry name" value="Adenylosuccinate synthetase"/>
    <property type="match status" value="1"/>
</dbReference>
<evidence type="ECO:0000256" key="9">
    <source>
        <dbReference type="PROSITE-ProRule" id="PRU10134"/>
    </source>
</evidence>
<dbReference type="InterPro" id="IPR042110">
    <property type="entry name" value="Adenylosuccinate_synth_dom2"/>
</dbReference>
<accession>A0A1I4V8C0</accession>
<feature type="active site" description="Proton donor" evidence="8">
    <location>
        <position position="41"/>
    </location>
</feature>
<feature type="binding site" description="in other chain" evidence="8">
    <location>
        <position position="225"/>
    </location>
    <ligand>
        <name>IMP</name>
        <dbReference type="ChEBI" id="CHEBI:58053"/>
        <note>ligand shared between dimeric partners</note>
    </ligand>
</feature>
<dbReference type="PANTHER" id="PTHR11846">
    <property type="entry name" value="ADENYLOSUCCINATE SYNTHETASE"/>
    <property type="match status" value="1"/>
</dbReference>
<feature type="binding site" description="in other chain" evidence="8">
    <location>
        <begin position="13"/>
        <end position="16"/>
    </location>
    <ligand>
        <name>IMP</name>
        <dbReference type="ChEBI" id="CHEBI:58053"/>
        <note>ligand shared between dimeric partners</note>
    </ligand>
</feature>
<feature type="binding site" description="in other chain" evidence="8">
    <location>
        <position position="304"/>
    </location>
    <ligand>
        <name>IMP</name>
        <dbReference type="ChEBI" id="CHEBI:58053"/>
        <note>ligand shared between dimeric partners</note>
    </ligand>
</feature>
<dbReference type="InterPro" id="IPR033128">
    <property type="entry name" value="Adenylosuccin_syn_Lys_AS"/>
</dbReference>
<dbReference type="InterPro" id="IPR042109">
    <property type="entry name" value="Adenylosuccinate_synth_dom1"/>
</dbReference>
<evidence type="ECO:0000313" key="11">
    <source>
        <dbReference type="EMBL" id="SFM97456.1"/>
    </source>
</evidence>
<feature type="binding site" description="in other chain" evidence="8">
    <location>
        <position position="130"/>
    </location>
    <ligand>
        <name>IMP</name>
        <dbReference type="ChEBI" id="CHEBI:58053"/>
        <note>ligand shared between dimeric partners</note>
    </ligand>
</feature>
<evidence type="ECO:0000313" key="12">
    <source>
        <dbReference type="Proteomes" id="UP000199611"/>
    </source>
</evidence>
<comment type="function">
    <text evidence="8">Plays an important role in the de novo pathway of purine nucleotide biosynthesis. Catalyzes the first committed step in the biosynthesis of AMP from IMP.</text>
</comment>
<dbReference type="SMART" id="SM00788">
    <property type="entry name" value="Adenylsucc_synt"/>
    <property type="match status" value="1"/>
</dbReference>
<dbReference type="GO" id="GO:0005737">
    <property type="term" value="C:cytoplasm"/>
    <property type="evidence" value="ECO:0007669"/>
    <property type="project" value="UniProtKB-SubCell"/>
</dbReference>
<comment type="pathway">
    <text evidence="8 10">Purine metabolism; AMP biosynthesis via de novo pathway; AMP from IMP: step 1/2.</text>
</comment>
<evidence type="ECO:0000256" key="10">
    <source>
        <dbReference type="RuleBase" id="RU000520"/>
    </source>
</evidence>
<evidence type="ECO:0000256" key="8">
    <source>
        <dbReference type="HAMAP-Rule" id="MF_00011"/>
    </source>
</evidence>
<organism evidence="11 12">
    <name type="scientific">Thermodesulforhabdus norvegica</name>
    <dbReference type="NCBI Taxonomy" id="39841"/>
    <lineage>
        <taxon>Bacteria</taxon>
        <taxon>Pseudomonadati</taxon>
        <taxon>Thermodesulfobacteriota</taxon>
        <taxon>Syntrophobacteria</taxon>
        <taxon>Syntrophobacterales</taxon>
        <taxon>Thermodesulforhabdaceae</taxon>
        <taxon>Thermodesulforhabdus</taxon>
    </lineage>
</organism>
<comment type="subcellular location">
    <subcellularLocation>
        <location evidence="8">Cytoplasm</location>
    </subcellularLocation>
</comment>
<keyword evidence="2 8" id="KW-0436">Ligase</keyword>
<feature type="binding site" evidence="8">
    <location>
        <position position="306"/>
    </location>
    <ligand>
        <name>GTP</name>
        <dbReference type="ChEBI" id="CHEBI:37565"/>
    </ligand>
</feature>
<dbReference type="GO" id="GO:0004019">
    <property type="term" value="F:adenylosuccinate synthase activity"/>
    <property type="evidence" value="ECO:0007669"/>
    <property type="project" value="UniProtKB-UniRule"/>
</dbReference>
<dbReference type="InterPro" id="IPR027417">
    <property type="entry name" value="P-loop_NTPase"/>
</dbReference>
<evidence type="ECO:0000256" key="7">
    <source>
        <dbReference type="ARBA" id="ARBA00023134"/>
    </source>
</evidence>
<dbReference type="AlphaFoldDB" id="A0A1I4V8C0"/>
<dbReference type="PROSITE" id="PS01266">
    <property type="entry name" value="ADENYLOSUCCIN_SYN_1"/>
    <property type="match status" value="1"/>
</dbReference>
<dbReference type="STRING" id="39841.SAMN05660836_02166"/>
<dbReference type="FunFam" id="1.10.300.10:FF:000001">
    <property type="entry name" value="Adenylosuccinate synthetase"/>
    <property type="match status" value="1"/>
</dbReference>
<dbReference type="InterPro" id="IPR001114">
    <property type="entry name" value="Adenylosuccinate_synthetase"/>
</dbReference>
<feature type="active site" description="Proton acceptor" evidence="8">
    <location>
        <position position="13"/>
    </location>
</feature>
<dbReference type="HAMAP" id="MF_00011">
    <property type="entry name" value="Adenylosucc_synth"/>
    <property type="match status" value="1"/>
</dbReference>
<feature type="binding site" evidence="8">
    <location>
        <begin position="414"/>
        <end position="416"/>
    </location>
    <ligand>
        <name>GTP</name>
        <dbReference type="ChEBI" id="CHEBI:37565"/>
    </ligand>
</feature>
<comment type="subunit">
    <text evidence="1 8">Homodimer.</text>
</comment>